<keyword evidence="5 7" id="KW-0456">Lyase</keyword>
<reference evidence="8 9" key="1">
    <citation type="submission" date="2017-02" db="EMBL/GenBank/DDBJ databases">
        <title>Draft genome sequence of Haemophilus felis CCUG 31170 type strain.</title>
        <authorList>
            <person name="Engstrom-Jakobsson H."/>
            <person name="Salva-Serra F."/>
            <person name="Thorell K."/>
            <person name="Gonzales-Siles L."/>
            <person name="Karlsson R."/>
            <person name="Boulund F."/>
            <person name="Engstrand L."/>
            <person name="Kristiansson E."/>
            <person name="Moore E."/>
        </authorList>
    </citation>
    <scope>NUCLEOTIDE SEQUENCE [LARGE SCALE GENOMIC DNA]</scope>
    <source>
        <strain evidence="8 9">CCUG 31170</strain>
    </source>
</reference>
<dbReference type="CDD" id="cd08010">
    <property type="entry name" value="MltG_like"/>
    <property type="match status" value="1"/>
</dbReference>
<keyword evidence="8" id="KW-0131">Cell cycle</keyword>
<dbReference type="Proteomes" id="UP000190023">
    <property type="component" value="Unassembled WGS sequence"/>
</dbReference>
<dbReference type="OrthoDB" id="9814591at2"/>
<keyword evidence="8" id="KW-0132">Cell division</keyword>
<evidence type="ECO:0000256" key="2">
    <source>
        <dbReference type="ARBA" id="ARBA00022692"/>
    </source>
</evidence>
<comment type="caution">
    <text evidence="8">The sequence shown here is derived from an EMBL/GenBank/DDBJ whole genome shotgun (WGS) entry which is preliminary data.</text>
</comment>
<protein>
    <recommendedName>
        <fullName evidence="7">Endolytic murein transglycosylase</fullName>
        <ecNumber evidence="7">4.2.2.29</ecNumber>
    </recommendedName>
    <alternativeName>
        <fullName evidence="7">Peptidoglycan lytic transglycosylase</fullName>
    </alternativeName>
    <alternativeName>
        <fullName evidence="7">Peptidoglycan polymerization terminase</fullName>
    </alternativeName>
</protein>
<accession>A0A1T0AXZ9</accession>
<dbReference type="Pfam" id="PF02618">
    <property type="entry name" value="YceG"/>
    <property type="match status" value="1"/>
</dbReference>
<keyword evidence="7" id="KW-0997">Cell inner membrane</keyword>
<evidence type="ECO:0000313" key="8">
    <source>
        <dbReference type="EMBL" id="OOS02646.1"/>
    </source>
</evidence>
<dbReference type="GO" id="GO:0005886">
    <property type="term" value="C:plasma membrane"/>
    <property type="evidence" value="ECO:0007669"/>
    <property type="project" value="UniProtKB-UniRule"/>
</dbReference>
<evidence type="ECO:0000256" key="1">
    <source>
        <dbReference type="ARBA" id="ARBA00022475"/>
    </source>
</evidence>
<organism evidence="8 9">
    <name type="scientific">[Haemophilus] felis</name>
    <dbReference type="NCBI Taxonomy" id="123822"/>
    <lineage>
        <taxon>Bacteria</taxon>
        <taxon>Pseudomonadati</taxon>
        <taxon>Pseudomonadota</taxon>
        <taxon>Gammaproteobacteria</taxon>
        <taxon>Pasteurellales</taxon>
        <taxon>Pasteurellaceae</taxon>
    </lineage>
</organism>
<keyword evidence="3 7" id="KW-1133">Transmembrane helix</keyword>
<comment type="catalytic activity">
    <reaction evidence="7">
        <text>a peptidoglycan chain = a peptidoglycan chain with N-acetyl-1,6-anhydromuramyl-[peptide] at the reducing end + a peptidoglycan chain with N-acetylglucosamine at the non-reducing end.</text>
        <dbReference type="EC" id="4.2.2.29"/>
    </reaction>
</comment>
<keyword evidence="2 7" id="KW-0812">Transmembrane</keyword>
<dbReference type="GO" id="GO:0008932">
    <property type="term" value="F:lytic endotransglycosylase activity"/>
    <property type="evidence" value="ECO:0007669"/>
    <property type="project" value="UniProtKB-UniRule"/>
</dbReference>
<evidence type="ECO:0000256" key="5">
    <source>
        <dbReference type="ARBA" id="ARBA00023239"/>
    </source>
</evidence>
<comment type="function">
    <text evidence="7">Functions as a peptidoglycan terminase that cleaves nascent peptidoglycan strands endolytically to terminate their elongation.</text>
</comment>
<keyword evidence="1 7" id="KW-1003">Cell membrane</keyword>
<dbReference type="GO" id="GO:0051301">
    <property type="term" value="P:cell division"/>
    <property type="evidence" value="ECO:0007669"/>
    <property type="project" value="UniProtKB-KW"/>
</dbReference>
<dbReference type="AlphaFoldDB" id="A0A1T0AXZ9"/>
<dbReference type="GO" id="GO:0009252">
    <property type="term" value="P:peptidoglycan biosynthetic process"/>
    <property type="evidence" value="ECO:0007669"/>
    <property type="project" value="UniProtKB-UniRule"/>
</dbReference>
<dbReference type="EMBL" id="MUYB01000032">
    <property type="protein sequence ID" value="OOS02646.1"/>
    <property type="molecule type" value="Genomic_DNA"/>
</dbReference>
<keyword evidence="4 7" id="KW-0472">Membrane</keyword>
<keyword evidence="6 7" id="KW-0961">Cell wall biogenesis/degradation</keyword>
<gene>
    <name evidence="7" type="primary">mltG</name>
    <name evidence="8" type="ORF">B0188_08015</name>
</gene>
<dbReference type="Gene3D" id="3.30.160.60">
    <property type="entry name" value="Classic Zinc Finger"/>
    <property type="match status" value="2"/>
</dbReference>
<evidence type="ECO:0000256" key="4">
    <source>
        <dbReference type="ARBA" id="ARBA00023136"/>
    </source>
</evidence>
<dbReference type="HAMAP" id="MF_02065">
    <property type="entry name" value="MltG"/>
    <property type="match status" value="1"/>
</dbReference>
<sequence>MKKLFLLLSLIILAFAGYGLYLYQKIQALPQVALSIKTDQLLKVERGVTGNKLAQLLEQEGILSEGKWLPYFLKLNPEMNKIKAGTYALNDVQNLGDLLALLNSGKEAQFAIPFIEGETFAQWRKKWETAPHLTQTLQGKREAEIFQLLQIDDLIDNAPASKTLKEWQKLEGWLAPETYHYTADSTDLDLLKRAYQRQKNALSRAWQQRDKDLPLRNPYELLILASIVEKETALDSERAKVASVFINRLKRNMRLQTDPTVIYGMGEGYQGNIRKKDLETPTPYNTYVIDGLPPTPIAMPSERSLMAVALAEKTDLLYFVADGKGGHKFSRTLAEHNRAVQAYLNWYRSQK</sequence>
<evidence type="ECO:0000313" key="9">
    <source>
        <dbReference type="Proteomes" id="UP000190023"/>
    </source>
</evidence>
<keyword evidence="9" id="KW-1185">Reference proteome</keyword>
<dbReference type="InterPro" id="IPR003770">
    <property type="entry name" value="MLTG-like"/>
</dbReference>
<dbReference type="NCBIfam" id="TIGR00247">
    <property type="entry name" value="endolytic transglycosylase MltG"/>
    <property type="match status" value="1"/>
</dbReference>
<dbReference type="PANTHER" id="PTHR30518">
    <property type="entry name" value="ENDOLYTIC MUREIN TRANSGLYCOSYLASE"/>
    <property type="match status" value="1"/>
</dbReference>
<dbReference type="FunFam" id="3.30.160.60:FF:000242">
    <property type="entry name" value="Endolytic murein transglycosylase"/>
    <property type="match status" value="1"/>
</dbReference>
<dbReference type="PANTHER" id="PTHR30518:SF2">
    <property type="entry name" value="ENDOLYTIC MUREIN TRANSGLYCOSYLASE"/>
    <property type="match status" value="1"/>
</dbReference>
<dbReference type="EC" id="4.2.2.29" evidence="7"/>
<proteinExistence type="inferred from homology"/>
<dbReference type="GO" id="GO:0071555">
    <property type="term" value="P:cell wall organization"/>
    <property type="evidence" value="ECO:0007669"/>
    <property type="project" value="UniProtKB-KW"/>
</dbReference>
<evidence type="ECO:0000256" key="6">
    <source>
        <dbReference type="ARBA" id="ARBA00023316"/>
    </source>
</evidence>
<evidence type="ECO:0000256" key="7">
    <source>
        <dbReference type="HAMAP-Rule" id="MF_02065"/>
    </source>
</evidence>
<evidence type="ECO:0000256" key="3">
    <source>
        <dbReference type="ARBA" id="ARBA00022989"/>
    </source>
</evidence>
<comment type="similarity">
    <text evidence="7">Belongs to the transglycosylase MltG family.</text>
</comment>
<name>A0A1T0AXZ9_9PAST</name>
<feature type="site" description="Important for catalytic activity" evidence="7">
    <location>
        <position position="231"/>
    </location>
</feature>
<dbReference type="STRING" id="123822.B0188_08015"/>